<evidence type="ECO:0000313" key="2">
    <source>
        <dbReference type="EMBL" id="KAE9163936.1"/>
    </source>
</evidence>
<feature type="region of interest" description="Disordered" evidence="1">
    <location>
        <begin position="1"/>
        <end position="22"/>
    </location>
</feature>
<evidence type="ECO:0008006" key="4">
    <source>
        <dbReference type="Google" id="ProtNLM"/>
    </source>
</evidence>
<proteinExistence type="predicted"/>
<sequence>MHIKDDKKDNINMGLKGEEKDSDDDCLMVGVKMSDEKGAPLYEWLEVLGGKVVDVAANGHCGWLAFYSAMYNVDDGLLNPNAQVSGSVDALKKHILNGMIVNLRDEMTLSQNEMAAELEACGKYMAEGVSVEEKIEALASHYAAQRIKSVKALVPPNYWRQYRVDAGIR</sequence>
<comment type="caution">
    <text evidence="2">The sequence shown here is derived from an EMBL/GenBank/DDBJ whole genome shotgun (WGS) entry which is preliminary data.</text>
</comment>
<dbReference type="Proteomes" id="UP000433483">
    <property type="component" value="Unassembled WGS sequence"/>
</dbReference>
<dbReference type="AlphaFoldDB" id="A0A6A3VAT1"/>
<name>A0A6A3VAT1_9STRA</name>
<feature type="compositionally biased region" description="Basic and acidic residues" evidence="1">
    <location>
        <begin position="1"/>
        <end position="10"/>
    </location>
</feature>
<reference evidence="2 3" key="1">
    <citation type="submission" date="2018-08" db="EMBL/GenBank/DDBJ databases">
        <title>Genomic investigation of the strawberry pathogen Phytophthora fragariae indicates pathogenicity is determined by transcriptional variation in three key races.</title>
        <authorList>
            <person name="Adams T.M."/>
            <person name="Armitage A.D."/>
            <person name="Sobczyk M.K."/>
            <person name="Bates H.J."/>
            <person name="Dunwell J.M."/>
            <person name="Nellist C.F."/>
            <person name="Harrison R.J."/>
        </authorList>
    </citation>
    <scope>NUCLEOTIDE SEQUENCE [LARGE SCALE GENOMIC DNA]</scope>
    <source>
        <strain evidence="2 3">NOV-27</strain>
    </source>
</reference>
<evidence type="ECO:0000313" key="3">
    <source>
        <dbReference type="Proteomes" id="UP000433483"/>
    </source>
</evidence>
<accession>A0A6A3VAT1</accession>
<protein>
    <recommendedName>
        <fullName evidence="4">OTU domain-containing protein</fullName>
    </recommendedName>
</protein>
<evidence type="ECO:0000256" key="1">
    <source>
        <dbReference type="SAM" id="MobiDB-lite"/>
    </source>
</evidence>
<dbReference type="OrthoDB" id="122381at2759"/>
<organism evidence="2 3">
    <name type="scientific">Phytophthora fragariae</name>
    <dbReference type="NCBI Taxonomy" id="53985"/>
    <lineage>
        <taxon>Eukaryota</taxon>
        <taxon>Sar</taxon>
        <taxon>Stramenopiles</taxon>
        <taxon>Oomycota</taxon>
        <taxon>Peronosporomycetes</taxon>
        <taxon>Peronosporales</taxon>
        <taxon>Peronosporaceae</taxon>
        <taxon>Phytophthora</taxon>
    </lineage>
</organism>
<gene>
    <name evidence="2" type="ORF">PF005_g30236</name>
</gene>
<dbReference type="EMBL" id="QXGB01005129">
    <property type="protein sequence ID" value="KAE9163936.1"/>
    <property type="molecule type" value="Genomic_DNA"/>
</dbReference>
<keyword evidence="3" id="KW-1185">Reference proteome</keyword>